<name>A0A917D9Y6_9FLAO</name>
<comment type="caution">
    <text evidence="3">The sequence shown here is derived from an EMBL/GenBank/DDBJ whole genome shotgun (WGS) entry which is preliminary data.</text>
</comment>
<dbReference type="InterPro" id="IPR026341">
    <property type="entry name" value="T9SS_type_B"/>
</dbReference>
<proteinExistence type="predicted"/>
<feature type="signal peptide" evidence="1">
    <location>
        <begin position="1"/>
        <end position="20"/>
    </location>
</feature>
<protein>
    <recommendedName>
        <fullName evidence="2">Ig-like domain-containing protein</fullName>
    </recommendedName>
</protein>
<dbReference type="Pfam" id="PF13585">
    <property type="entry name" value="CHU_C"/>
    <property type="match status" value="1"/>
</dbReference>
<dbReference type="EMBL" id="BMFG01000001">
    <property type="protein sequence ID" value="GGD15643.1"/>
    <property type="molecule type" value="Genomic_DNA"/>
</dbReference>
<gene>
    <name evidence="3" type="ORF">GCM10011343_03230</name>
</gene>
<evidence type="ECO:0000259" key="2">
    <source>
        <dbReference type="PROSITE" id="PS50835"/>
    </source>
</evidence>
<evidence type="ECO:0000313" key="3">
    <source>
        <dbReference type="EMBL" id="GGD15643.1"/>
    </source>
</evidence>
<dbReference type="InterPro" id="IPR013783">
    <property type="entry name" value="Ig-like_fold"/>
</dbReference>
<sequence length="1529" mass="163634">MKTRLLILLLLASIAGFSQSITVSTTSHTVPELVTNVLVNSPCLQVSNINWSTGTNFGSVNGIGYFENTNPNFPLQSGVILSTGDVLNAQGPNNSMLNDGSNDWPGDTDLQNVLASAGIAMNSVNATVLEFDFVALSPHFDFDFLFASEEYGNFQCQFSDAFAFLLTNLATGVTTNLAVVPSTTTPISVVTIRDFLYNSSCPSVNPQFFGSFNGGSNAATAPINFNGQTTVLNASAVLTAGVSYKIKLVIADRADPQSDSAIFLSANAFNIGQNVLGADLTNTSNSSLCFGATHTLTTGLNPDEYTFTWKRNGTTLAGETGASLVINQAGTYVVTYSNNAFPCQTITDEIIVQYQPQFVTPDPKNIYRCDSGQSSYTFNLASNTPVVTSGLPTGTLVSYHTSAEDASSNSNPLPSVYTSAGNQTIYVRIQKNNSTCFIVKTFELQVTPPPVAHQPADFHACGRINNPTRANFNLSLINPTVLNGQSSEYNVITYHLTQAAADSGLNPVAFPVFGSLNRTLYIRIQNITDPSCFATTSVNLVVDALPIVDVLEDVIVCDSYVLPTISNGNYFTGPNGTGQALFAGNVITETKRIYIYRLSTVAPICPNQSSFLVTIVKPESLTISSGSYCGSYLLPSLTFGNYYSEPDGAGSILVPGTAITETQNVYFYFLSTVAPFCEISLGYSIAIVPNPEIGTFENVFDCSAYILPALSVGNYFDAPHGAGNSIPAGTAITATQTIFVYAHNDICTSENSFTVFIGLDAPVSTTECVSYTLPELPIGGYFSGPNGTGTAYPAGTEINSTQTIYIYAVSQSQPNCTDTLNFTITITLPVIEVPAVTTACEAYILPSIPVGNYFTGPNGTGTLLFPGDEIVSAQSLFIYLNNGDGCEHGVSFEINPNQKPEIDARGDIDGCNTYILTDLELGNYYTGPNGTGQQLNGGDVITESQLIYIYATGNGCVSETSFQVNVFDIQADSSDDIVVCDSYVLPTLSANNLYYTEPNGSDGFGTVVAPGTVITTSQTLYIHKKNQIRPSFSCVDESSFTITINTTPIVAPVATVSVCNSYVLPALAVGNYYTETNGGGTMLTAGTELTTSQLIYVYAETGTTPNCFDQKSFQLNIFNVDEPADVVSCSSYTLPALTVGRYYRGPNATGGQVAAGTVITSSQTLYVFANSNYTPNCSDEHAFTITIVPQPVVNNIPVGNRRVCDEDGVNDGITSFDLTTLDAIALGTQNGAEFVVSYHATLLDATENTNAFTATTLQNLFIRVSNTLAPECYDIKPLTLIVHQLPEPTPVDGYVCVESGTGVVLSTYTIATNLSSNTHNFEWYLNETLINGEFGNTLTVSAPGMYFVVATNIATGCSSEPTIVEVLQSEPAAITFTVSMAFSSTNSITINAVGNGGNYEYQLDNSPFQDSPTFDNVSSGIHTVTVRDKNGCGSTTEDVLVVNYPKFFTPNGDGFNDTWNIKDLADQTNAVIYIYDRYGKLVKQIYPNGAGWDGTFNNQPLPSTDYWFTVTYEENNSTKEFKAHFSLKR</sequence>
<reference evidence="3" key="1">
    <citation type="journal article" date="2014" name="Int. J. Syst. Evol. Microbiol.">
        <title>Complete genome sequence of Corynebacterium casei LMG S-19264T (=DSM 44701T), isolated from a smear-ripened cheese.</title>
        <authorList>
            <consortium name="US DOE Joint Genome Institute (JGI-PGF)"/>
            <person name="Walter F."/>
            <person name="Albersmeier A."/>
            <person name="Kalinowski J."/>
            <person name="Ruckert C."/>
        </authorList>
    </citation>
    <scope>NUCLEOTIDE SEQUENCE</scope>
    <source>
        <strain evidence="3">CGMCC 1.12506</strain>
    </source>
</reference>
<dbReference type="NCBIfam" id="NF038133">
    <property type="entry name" value="choice_anch_L"/>
    <property type="match status" value="1"/>
</dbReference>
<reference evidence="3" key="2">
    <citation type="submission" date="2020-09" db="EMBL/GenBank/DDBJ databases">
        <authorList>
            <person name="Sun Q."/>
            <person name="Zhou Y."/>
        </authorList>
    </citation>
    <scope>NUCLEOTIDE SEQUENCE</scope>
    <source>
        <strain evidence="3">CGMCC 1.12506</strain>
    </source>
</reference>
<evidence type="ECO:0000313" key="4">
    <source>
        <dbReference type="Proteomes" id="UP000625735"/>
    </source>
</evidence>
<organism evidence="3 4">
    <name type="scientific">Flavobacterium orientale</name>
    <dbReference type="NCBI Taxonomy" id="1756020"/>
    <lineage>
        <taxon>Bacteria</taxon>
        <taxon>Pseudomonadati</taxon>
        <taxon>Bacteroidota</taxon>
        <taxon>Flavobacteriia</taxon>
        <taxon>Flavobacteriales</taxon>
        <taxon>Flavobacteriaceae</taxon>
        <taxon>Flavobacterium</taxon>
    </lineage>
</organism>
<keyword evidence="1" id="KW-0732">Signal</keyword>
<dbReference type="PROSITE" id="PS50835">
    <property type="entry name" value="IG_LIKE"/>
    <property type="match status" value="1"/>
</dbReference>
<feature type="domain" description="Ig-like" evidence="2">
    <location>
        <begin position="256"/>
        <end position="379"/>
    </location>
</feature>
<keyword evidence="4" id="KW-1185">Reference proteome</keyword>
<dbReference type="RefSeq" id="WP_188360755.1">
    <property type="nucleotide sequence ID" value="NZ_BMFG01000001.1"/>
</dbReference>
<accession>A0A917D9Y6</accession>
<dbReference type="NCBIfam" id="TIGR04131">
    <property type="entry name" value="Bac_Flav_CTERM"/>
    <property type="match status" value="1"/>
</dbReference>
<feature type="chain" id="PRO_5037938829" description="Ig-like domain-containing protein" evidence="1">
    <location>
        <begin position="21"/>
        <end position="1529"/>
    </location>
</feature>
<dbReference type="Proteomes" id="UP000625735">
    <property type="component" value="Unassembled WGS sequence"/>
</dbReference>
<dbReference type="InterPro" id="IPR049804">
    <property type="entry name" value="Choice_anch_L"/>
</dbReference>
<evidence type="ECO:0000256" key="1">
    <source>
        <dbReference type="SAM" id="SignalP"/>
    </source>
</evidence>
<dbReference type="Gene3D" id="2.60.40.10">
    <property type="entry name" value="Immunoglobulins"/>
    <property type="match status" value="1"/>
</dbReference>
<dbReference type="InterPro" id="IPR007110">
    <property type="entry name" value="Ig-like_dom"/>
</dbReference>